<gene>
    <name evidence="1" type="ORF">DU500_13965</name>
</gene>
<protein>
    <submittedName>
        <fullName evidence="1">Uncharacterized protein</fullName>
    </submittedName>
</protein>
<dbReference type="KEGG" id="haj:DU500_13965"/>
<sequence length="291" mass="32721">MTDSHHNDERTVRCPIEGCDSTPLARGINLHIRQSSGDGHGPQGEVPDHIDLGDLETVGEREVRMDYPKKRDTEDVARLCPYCSLPYKGTNGVLIHLGQVAGRKNHPENAAQKHSEEDFPRVEVDEFENVTNVIDSAEDIEEVDSVKAAVPRQRVYRLIADFVADDEMQTARRVRKQLLGIDTQERSIRPNPTHPDLYSKLVEQLYEDQAEYEVAAALEKVGIMIASRGETGLYSADDALDLAASIERVAVQEGRNEGRVAGLIEFLRYGADLLERDQVGRNRHEELDEWL</sequence>
<dbReference type="Proteomes" id="UP000253273">
    <property type="component" value="Chromosome"/>
</dbReference>
<reference evidence="1 2" key="1">
    <citation type="submission" date="2018-07" db="EMBL/GenBank/DDBJ databases">
        <title>Genome sequences of Haloplanus sp. CBA1113.</title>
        <authorList>
            <person name="Kim Y.B."/>
            <person name="Roh S.W."/>
        </authorList>
    </citation>
    <scope>NUCLEOTIDE SEQUENCE [LARGE SCALE GENOMIC DNA]</scope>
    <source>
        <strain evidence="1 2">CBA1113</strain>
    </source>
</reference>
<dbReference type="AlphaFoldDB" id="A0A345E5G9"/>
<dbReference type="GeneID" id="37284512"/>
<proteinExistence type="predicted"/>
<evidence type="ECO:0000313" key="1">
    <source>
        <dbReference type="EMBL" id="AXG07441.1"/>
    </source>
</evidence>
<evidence type="ECO:0000313" key="2">
    <source>
        <dbReference type="Proteomes" id="UP000253273"/>
    </source>
</evidence>
<name>A0A345E5G9_9EURY</name>
<accession>A0A345E5G9</accession>
<dbReference type="EMBL" id="CP031150">
    <property type="protein sequence ID" value="AXG07441.1"/>
    <property type="molecule type" value="Genomic_DNA"/>
</dbReference>
<organism evidence="1 2">
    <name type="scientific">Haloplanus rubicundus</name>
    <dbReference type="NCBI Taxonomy" id="1547898"/>
    <lineage>
        <taxon>Archaea</taxon>
        <taxon>Methanobacteriati</taxon>
        <taxon>Methanobacteriota</taxon>
        <taxon>Stenosarchaea group</taxon>
        <taxon>Halobacteria</taxon>
        <taxon>Halobacteriales</taxon>
        <taxon>Haloferacaceae</taxon>
        <taxon>Haloplanus</taxon>
    </lineage>
</organism>
<dbReference type="RefSeq" id="WP_114586568.1">
    <property type="nucleotide sequence ID" value="NZ_CP031150.1"/>
</dbReference>
<dbReference type="OrthoDB" id="297068at2157"/>
<keyword evidence="2" id="KW-1185">Reference proteome</keyword>